<accession>A0A923RLG1</accession>
<dbReference type="AlphaFoldDB" id="A0A923RLG1"/>
<dbReference type="RefSeq" id="WP_186871596.1">
    <property type="nucleotide sequence ID" value="NZ_JACOOR010000003.1"/>
</dbReference>
<dbReference type="InterPro" id="IPR056937">
    <property type="entry name" value="YqbQ/XkdQ"/>
</dbReference>
<dbReference type="Pfam" id="PF24032">
    <property type="entry name" value="YQBQ"/>
    <property type="match status" value="1"/>
</dbReference>
<sequence>MDMMKGSTSFRALKSKYKNFSAPSVEVTVGSEKLSEKKADIQELEVELTSGFEASGCVFYVDGAYQVKDTSFSKKIADKLQIGESVKIKLGYLSREEVFRGYISQVEYLHGMEENDYRIRVECMDAKGLLMKNRRMEFFSQKSADAVVKAILGETPVSSYLSGKEIDACKEEEVPLRSHMMTDYEVIVEQAEKQGYEFFILQGKAYFRKRQKVTSPLITLGPSQGVLRGSFSMNAQPLVKKIEIRSIDGESGKQIKGEASISGSFGKQSRKLLGDSRQVFYEAGVRDAAEAKARAQARMDRLCGEFGQLECECVGIPELVPGRFIEIRGLSAQADRKYYVTYVRHVLDEGSYRTYIRAGVSSL</sequence>
<keyword evidence="3" id="KW-1185">Reference proteome</keyword>
<name>A0A923RLG1_9FIRM</name>
<reference evidence="2" key="1">
    <citation type="submission" date="2020-08" db="EMBL/GenBank/DDBJ databases">
        <title>Genome public.</title>
        <authorList>
            <person name="Liu C."/>
            <person name="Sun Q."/>
        </authorList>
    </citation>
    <scope>NUCLEOTIDE SEQUENCE</scope>
    <source>
        <strain evidence="2">NSJ-68</strain>
    </source>
</reference>
<proteinExistence type="predicted"/>
<comment type="caution">
    <text evidence="2">The sequence shown here is derived from an EMBL/GenBank/DDBJ whole genome shotgun (WGS) entry which is preliminary data.</text>
</comment>
<evidence type="ECO:0000259" key="1">
    <source>
        <dbReference type="Pfam" id="PF24032"/>
    </source>
</evidence>
<gene>
    <name evidence="2" type="ORF">H8S44_05290</name>
</gene>
<dbReference type="Proteomes" id="UP000649345">
    <property type="component" value="Unassembled WGS sequence"/>
</dbReference>
<evidence type="ECO:0000313" key="2">
    <source>
        <dbReference type="EMBL" id="MBC5659183.1"/>
    </source>
</evidence>
<evidence type="ECO:0000313" key="3">
    <source>
        <dbReference type="Proteomes" id="UP000649345"/>
    </source>
</evidence>
<organism evidence="2 3">
    <name type="scientific">Anaerosacchariphilus hominis</name>
    <dbReference type="NCBI Taxonomy" id="2763017"/>
    <lineage>
        <taxon>Bacteria</taxon>
        <taxon>Bacillati</taxon>
        <taxon>Bacillota</taxon>
        <taxon>Clostridia</taxon>
        <taxon>Lachnospirales</taxon>
        <taxon>Lachnospiraceae</taxon>
        <taxon>Anaerosacchariphilus</taxon>
    </lineage>
</organism>
<protein>
    <recommendedName>
        <fullName evidence="1">YqbQ/XkdQ domain-containing protein</fullName>
    </recommendedName>
</protein>
<feature type="domain" description="YqbQ/XkdQ" evidence="1">
    <location>
        <begin position="79"/>
        <end position="352"/>
    </location>
</feature>
<dbReference type="EMBL" id="JACOOR010000003">
    <property type="protein sequence ID" value="MBC5659183.1"/>
    <property type="molecule type" value="Genomic_DNA"/>
</dbReference>
<dbReference type="SUPFAM" id="SSF69279">
    <property type="entry name" value="Phage tail proteins"/>
    <property type="match status" value="1"/>
</dbReference>